<name>A0AA88KEP1_NAELO</name>
<organism evidence="3 4">
    <name type="scientific">Naegleria lovaniensis</name>
    <name type="common">Amoeba</name>
    <dbReference type="NCBI Taxonomy" id="51637"/>
    <lineage>
        <taxon>Eukaryota</taxon>
        <taxon>Discoba</taxon>
        <taxon>Heterolobosea</taxon>
        <taxon>Tetramitia</taxon>
        <taxon>Eutetramitia</taxon>
        <taxon>Vahlkampfiidae</taxon>
        <taxon>Naegleria</taxon>
    </lineage>
</organism>
<keyword evidence="4" id="KW-1185">Reference proteome</keyword>
<accession>A0AA88KEP1</accession>
<dbReference type="GeneID" id="68104594"/>
<keyword evidence="1" id="KW-0472">Membrane</keyword>
<protein>
    <recommendedName>
        <fullName evidence="2">EGF-like domain-containing protein</fullName>
    </recommendedName>
</protein>
<evidence type="ECO:0000313" key="4">
    <source>
        <dbReference type="Proteomes" id="UP000816034"/>
    </source>
</evidence>
<evidence type="ECO:0000256" key="1">
    <source>
        <dbReference type="SAM" id="Phobius"/>
    </source>
</evidence>
<dbReference type="PROSITE" id="PS01186">
    <property type="entry name" value="EGF_2"/>
    <property type="match status" value="1"/>
</dbReference>
<keyword evidence="1" id="KW-0812">Transmembrane</keyword>
<gene>
    <name evidence="3" type="ORF">C9374_012140</name>
</gene>
<feature type="transmembrane region" description="Helical" evidence="1">
    <location>
        <begin position="82"/>
        <end position="108"/>
    </location>
</feature>
<proteinExistence type="predicted"/>
<comment type="caution">
    <text evidence="3">The sequence shown here is derived from an EMBL/GenBank/DDBJ whole genome shotgun (WGS) entry which is preliminary data.</text>
</comment>
<feature type="domain" description="EGF-like" evidence="2">
    <location>
        <begin position="147"/>
        <end position="158"/>
    </location>
</feature>
<dbReference type="EMBL" id="PYSW02000055">
    <property type="protein sequence ID" value="KAG2373401.1"/>
    <property type="molecule type" value="Genomic_DNA"/>
</dbReference>
<evidence type="ECO:0000313" key="3">
    <source>
        <dbReference type="EMBL" id="KAG2373401.1"/>
    </source>
</evidence>
<sequence length="663" mass="72034">MNQFNNFQDNEQALAKPYAALESSSTSPSIGLLITSHNLHDDHWKDISSYSQHSCNHLLEPQSNTSNSYCCARSSSKTNVSFCISMLTFSIVIVVCLLTLFHFALSFLTTQQEHFHKSQSISSSNAVCGVTCVHGDCIVDLINGDFCSCHPGYTQDACDNVLFDFDSDQALLSTVASELVTLNPTNCFDVFKDYNPAFGLDYDCYSRNSKFYVQLGPEHLVFPKYFNTSGAVKIRINALPRQTPQTILEVVPMVGVGALVRTSKSYRFSPNAQLSYKFFTQDTSSSEFVKNINTPNFVLAPDSVKSTTVTFSVNITQRGLVWNTTTSSTEFNTGYSPPNFLYTTNEFTCNGVNCFLEAFLTGPKNAFTTTFSFDGSIANSLSGYQLIKLSSSMVPSSVKTGSILTIGATSLSEKPIPERNVNVSFADISVIISSFYVLTGGGVTQSISGGNVMIAVTSTDSVNYPLSLISNLAVTWQCNGPTGSNCGLVSQGLSASIANANLKIGSYVISVTIGGFTTLTTNVQIVDSAPLPVTLSPIPPFTSKGSSIKFSAVIYVTTSLSISFNIFQNNVKLSDAPIYLATQEKSSYYLTGEFPTTNTIPYSPLQITMYLNGNSFNFTTTIMPKPLRFGTCFVYPDAGTIYAYETVLTLTCTSPFQKKMSNL</sequence>
<evidence type="ECO:0000259" key="2">
    <source>
        <dbReference type="PROSITE" id="PS01186"/>
    </source>
</evidence>
<dbReference type="InterPro" id="IPR000742">
    <property type="entry name" value="EGF"/>
</dbReference>
<dbReference type="Proteomes" id="UP000816034">
    <property type="component" value="Unassembled WGS sequence"/>
</dbReference>
<keyword evidence="1" id="KW-1133">Transmembrane helix</keyword>
<dbReference type="RefSeq" id="XP_044542575.1">
    <property type="nucleotide sequence ID" value="XM_044687874.1"/>
</dbReference>
<dbReference type="AlphaFoldDB" id="A0AA88KEP1"/>
<reference evidence="3 4" key="1">
    <citation type="journal article" date="2018" name="BMC Genomics">
        <title>The genome of Naegleria lovaniensis, the basis for a comparative approach to unravel pathogenicity factors of the human pathogenic amoeba N. fowleri.</title>
        <authorList>
            <person name="Liechti N."/>
            <person name="Schurch N."/>
            <person name="Bruggmann R."/>
            <person name="Wittwer M."/>
        </authorList>
    </citation>
    <scope>NUCLEOTIDE SEQUENCE [LARGE SCALE GENOMIC DNA]</scope>
    <source>
        <strain evidence="3 4">ATCC 30569</strain>
    </source>
</reference>